<evidence type="ECO:0000256" key="6">
    <source>
        <dbReference type="ARBA" id="ARBA00022741"/>
    </source>
</evidence>
<dbReference type="InterPro" id="IPR017871">
    <property type="entry name" value="ABC_transporter-like_CS"/>
</dbReference>
<dbReference type="AlphaFoldDB" id="A0A5B9DUM7"/>
<evidence type="ECO:0000256" key="2">
    <source>
        <dbReference type="ARBA" id="ARBA00022448"/>
    </source>
</evidence>
<evidence type="ECO:0000313" key="11">
    <source>
        <dbReference type="Proteomes" id="UP000321062"/>
    </source>
</evidence>
<dbReference type="GO" id="GO:0015098">
    <property type="term" value="F:molybdate ion transmembrane transporter activity"/>
    <property type="evidence" value="ECO:0007669"/>
    <property type="project" value="InterPro"/>
</dbReference>
<dbReference type="Pfam" id="PF00005">
    <property type="entry name" value="ABC_tran"/>
    <property type="match status" value="1"/>
</dbReference>
<evidence type="ECO:0000256" key="9">
    <source>
        <dbReference type="ARBA" id="ARBA00023136"/>
    </source>
</evidence>
<keyword evidence="5" id="KW-0997">Cell inner membrane</keyword>
<dbReference type="SUPFAM" id="SSF50331">
    <property type="entry name" value="MOP-like"/>
    <property type="match status" value="1"/>
</dbReference>
<evidence type="ECO:0000256" key="3">
    <source>
        <dbReference type="ARBA" id="ARBA00022475"/>
    </source>
</evidence>
<dbReference type="InterPro" id="IPR050334">
    <property type="entry name" value="Molybdenum_import_ModC"/>
</dbReference>
<evidence type="ECO:0000256" key="1">
    <source>
        <dbReference type="ARBA" id="ARBA00005417"/>
    </source>
</evidence>
<evidence type="ECO:0000256" key="7">
    <source>
        <dbReference type="ARBA" id="ARBA00022840"/>
    </source>
</evidence>
<dbReference type="InterPro" id="IPR005116">
    <property type="entry name" value="Transp-assoc_OB_typ1"/>
</dbReference>
<dbReference type="OrthoDB" id="9802264at2"/>
<keyword evidence="6" id="KW-0547">Nucleotide-binding</keyword>
<organism evidence="10 11">
    <name type="scientific">Paradevosia tibetensis</name>
    <dbReference type="NCBI Taxonomy" id="1447062"/>
    <lineage>
        <taxon>Bacteria</taxon>
        <taxon>Pseudomonadati</taxon>
        <taxon>Pseudomonadota</taxon>
        <taxon>Alphaproteobacteria</taxon>
        <taxon>Hyphomicrobiales</taxon>
        <taxon>Devosiaceae</taxon>
        <taxon>Paradevosia</taxon>
    </lineage>
</organism>
<keyword evidence="4" id="KW-0500">Molybdenum</keyword>
<keyword evidence="8" id="KW-1278">Translocase</keyword>
<name>A0A5B9DUM7_9HYPH</name>
<dbReference type="InterPro" id="IPR011868">
    <property type="entry name" value="ModC_ABC_ATP-bd"/>
</dbReference>
<dbReference type="InterPro" id="IPR003439">
    <property type="entry name" value="ABC_transporter-like_ATP-bd"/>
</dbReference>
<evidence type="ECO:0000256" key="5">
    <source>
        <dbReference type="ARBA" id="ARBA00022519"/>
    </source>
</evidence>
<dbReference type="Gene3D" id="3.40.50.300">
    <property type="entry name" value="P-loop containing nucleotide triphosphate hydrolases"/>
    <property type="match status" value="1"/>
</dbReference>
<dbReference type="GO" id="GO:0140359">
    <property type="term" value="F:ABC-type transporter activity"/>
    <property type="evidence" value="ECO:0007669"/>
    <property type="project" value="InterPro"/>
</dbReference>
<dbReference type="InterPro" id="IPR004606">
    <property type="entry name" value="Mop_domain"/>
</dbReference>
<dbReference type="EMBL" id="CP041690">
    <property type="protein sequence ID" value="QEE22064.1"/>
    <property type="molecule type" value="Genomic_DNA"/>
</dbReference>
<dbReference type="Proteomes" id="UP000321062">
    <property type="component" value="Chromosome"/>
</dbReference>
<dbReference type="Pfam" id="PF03459">
    <property type="entry name" value="TOBE"/>
    <property type="match status" value="1"/>
</dbReference>
<keyword evidence="9" id="KW-0472">Membrane</keyword>
<keyword evidence="7 10" id="KW-0067">ATP-binding</keyword>
<comment type="similarity">
    <text evidence="1">Belongs to the ABC transporter superfamily.</text>
</comment>
<dbReference type="GO" id="GO:0016887">
    <property type="term" value="F:ATP hydrolysis activity"/>
    <property type="evidence" value="ECO:0007669"/>
    <property type="project" value="InterPro"/>
</dbReference>
<gene>
    <name evidence="10" type="primary">modC</name>
    <name evidence="10" type="ORF">FNA67_18640</name>
</gene>
<dbReference type="NCBIfam" id="TIGR02142">
    <property type="entry name" value="modC_ABC"/>
    <property type="match status" value="1"/>
</dbReference>
<dbReference type="InterPro" id="IPR003593">
    <property type="entry name" value="AAA+_ATPase"/>
</dbReference>
<dbReference type="PROSITE" id="PS51866">
    <property type="entry name" value="MOP"/>
    <property type="match status" value="1"/>
</dbReference>
<accession>A0A5B9DUM7</accession>
<dbReference type="Gene3D" id="2.40.50.100">
    <property type="match status" value="1"/>
</dbReference>
<dbReference type="SUPFAM" id="SSF52540">
    <property type="entry name" value="P-loop containing nucleoside triphosphate hydrolases"/>
    <property type="match status" value="1"/>
</dbReference>
<sequence>MTSLSAAFTGELGAFRLDVAFDAPLDGVTALFGPSGSGKTTVLRAIAGLEHLKGRCALGRHVWQDALHFVPVHKRGIGYVFQEPSLFPHLSVRANLLYGNHRARGARAITFDAVVELLKIWKLLDRAPERLSGGERQRVSLGRALLSQPRLLLLDEPMSALDRGAKEEILPYFEALHTALGLPMILVSHDIAEVERLASHMLLMSNGKITASGPLNELLTRPDLPFHQNRDAAAVLTARVVGQESDGLAALDIAGQRLLVAGEAGAPGDAVRVRIMARDVSLAVEPPSRTTILNILKAEITAIEALRGPDAAVTLGLGNQTLLARITQRSVAALDLRVGQPVFAQVKGVALVTGPAQ</sequence>
<reference evidence="10 11" key="1">
    <citation type="journal article" date="2015" name="Int. J. Syst. Evol. Microbiol.">
        <title>Youhaiella tibetensis gen. nov., sp. nov., isolated from subsurface sediment.</title>
        <authorList>
            <person name="Wang Y.X."/>
            <person name="Huang F.Q."/>
            <person name="Nogi Y."/>
            <person name="Pang S.J."/>
            <person name="Wang P.K."/>
            <person name="Lv J."/>
        </authorList>
    </citation>
    <scope>NUCLEOTIDE SEQUENCE [LARGE SCALE GENOMIC DNA]</scope>
    <source>
        <strain evidence="11">fig4</strain>
    </source>
</reference>
<keyword evidence="2" id="KW-0813">Transport</keyword>
<dbReference type="SMART" id="SM00382">
    <property type="entry name" value="AAA"/>
    <property type="match status" value="1"/>
</dbReference>
<dbReference type="InterPro" id="IPR027417">
    <property type="entry name" value="P-loop_NTPase"/>
</dbReference>
<dbReference type="GO" id="GO:0016020">
    <property type="term" value="C:membrane"/>
    <property type="evidence" value="ECO:0007669"/>
    <property type="project" value="InterPro"/>
</dbReference>
<dbReference type="KEGG" id="yti:FNA67_18640"/>
<proteinExistence type="inferred from homology"/>
<keyword evidence="11" id="KW-1185">Reference proteome</keyword>
<keyword evidence="3" id="KW-1003">Cell membrane</keyword>
<dbReference type="GO" id="GO:0005524">
    <property type="term" value="F:ATP binding"/>
    <property type="evidence" value="ECO:0007669"/>
    <property type="project" value="UniProtKB-KW"/>
</dbReference>
<protein>
    <submittedName>
        <fullName evidence="10">Molybdenum ABC transporter ATP-binding protein</fullName>
    </submittedName>
</protein>
<dbReference type="PROSITE" id="PS00211">
    <property type="entry name" value="ABC_TRANSPORTER_1"/>
    <property type="match status" value="1"/>
</dbReference>
<dbReference type="PANTHER" id="PTHR43514:SF10">
    <property type="entry name" value="MOLYBDENUM IMPORT ATP-BINDING PROTEIN MODC 2"/>
    <property type="match status" value="1"/>
</dbReference>
<evidence type="ECO:0000313" key="10">
    <source>
        <dbReference type="EMBL" id="QEE22064.1"/>
    </source>
</evidence>
<evidence type="ECO:0000256" key="8">
    <source>
        <dbReference type="ARBA" id="ARBA00022967"/>
    </source>
</evidence>
<dbReference type="InterPro" id="IPR008995">
    <property type="entry name" value="Mo/tungstate-bd_C_term_dom"/>
</dbReference>
<dbReference type="RefSeq" id="WP_147657530.1">
    <property type="nucleotide sequence ID" value="NZ_BMFM01000002.1"/>
</dbReference>
<dbReference type="PROSITE" id="PS50893">
    <property type="entry name" value="ABC_TRANSPORTER_2"/>
    <property type="match status" value="1"/>
</dbReference>
<dbReference type="PANTHER" id="PTHR43514">
    <property type="entry name" value="ABC TRANSPORTER I FAMILY MEMBER 10"/>
    <property type="match status" value="1"/>
</dbReference>
<evidence type="ECO:0000256" key="4">
    <source>
        <dbReference type="ARBA" id="ARBA00022505"/>
    </source>
</evidence>